<protein>
    <recommendedName>
        <fullName evidence="2 5">Basal-body rod modification protein FlgD</fullName>
    </recommendedName>
</protein>
<name>M4VCZ0_9BACT</name>
<dbReference type="STRING" id="1184267.A11Q_2139"/>
<feature type="domain" description="FlgD/Vpr Ig-like" evidence="7">
    <location>
        <begin position="151"/>
        <end position="220"/>
    </location>
</feature>
<dbReference type="RefSeq" id="WP_015470845.1">
    <property type="nucleotide sequence ID" value="NC_020813.1"/>
</dbReference>
<comment type="function">
    <text evidence="4 5">Required for flagellar hook formation. May act as a scaffolding protein.</text>
</comment>
<dbReference type="KEGG" id="bex:A11Q_2139"/>
<feature type="domain" description="FlgD Tudor-like" evidence="8">
    <location>
        <begin position="128"/>
        <end position="260"/>
    </location>
</feature>
<dbReference type="Gene3D" id="2.30.30.910">
    <property type="match status" value="1"/>
</dbReference>
<keyword evidence="3 5" id="KW-1005">Bacterial flagellum biogenesis</keyword>
<dbReference type="InterPro" id="IPR025965">
    <property type="entry name" value="FlgD/Vpr_Ig-like"/>
</dbReference>
<gene>
    <name evidence="9" type="ORF">A11Q_2139</name>
</gene>
<dbReference type="AlphaFoldDB" id="M4VCZ0"/>
<dbReference type="Pfam" id="PF13861">
    <property type="entry name" value="FLgD_tudor"/>
    <property type="match status" value="1"/>
</dbReference>
<dbReference type="PATRIC" id="fig|1184267.3.peg.2166"/>
<dbReference type="HOGENOM" id="CLU_838532_0_0_7"/>
<dbReference type="Pfam" id="PF03963">
    <property type="entry name" value="FlgD"/>
    <property type="match status" value="1"/>
</dbReference>
<dbReference type="EMBL" id="CP003537">
    <property type="protein sequence ID" value="AGH96355.1"/>
    <property type="molecule type" value="Genomic_DNA"/>
</dbReference>
<evidence type="ECO:0000313" key="9">
    <source>
        <dbReference type="EMBL" id="AGH96355.1"/>
    </source>
</evidence>
<organism evidence="9 10">
    <name type="scientific">Pseudobdellovibrio exovorus JSS</name>
    <dbReference type="NCBI Taxonomy" id="1184267"/>
    <lineage>
        <taxon>Bacteria</taxon>
        <taxon>Pseudomonadati</taxon>
        <taxon>Bdellovibrionota</taxon>
        <taxon>Bdellovibrionia</taxon>
        <taxon>Bdellovibrionales</taxon>
        <taxon>Pseudobdellovibrionaceae</taxon>
        <taxon>Pseudobdellovibrio</taxon>
    </lineage>
</organism>
<dbReference type="OrthoDB" id="9785233at2"/>
<comment type="similarity">
    <text evidence="1 5">Belongs to the FlgD family.</text>
</comment>
<accession>M4VCZ0</accession>
<dbReference type="Gene3D" id="2.60.40.4070">
    <property type="match status" value="1"/>
</dbReference>
<dbReference type="Proteomes" id="UP000012040">
    <property type="component" value="Chromosome"/>
</dbReference>
<evidence type="ECO:0000259" key="8">
    <source>
        <dbReference type="Pfam" id="PF13861"/>
    </source>
</evidence>
<dbReference type="InterPro" id="IPR005648">
    <property type="entry name" value="FlgD"/>
</dbReference>
<dbReference type="eggNOG" id="COG1843">
    <property type="taxonomic scope" value="Bacteria"/>
</dbReference>
<proteinExistence type="inferred from homology"/>
<evidence type="ECO:0000256" key="4">
    <source>
        <dbReference type="ARBA" id="ARBA00024746"/>
    </source>
</evidence>
<evidence type="ECO:0000256" key="5">
    <source>
        <dbReference type="RuleBase" id="RU362076"/>
    </source>
</evidence>
<dbReference type="Pfam" id="PF13860">
    <property type="entry name" value="FlgD_ig"/>
    <property type="match status" value="1"/>
</dbReference>
<sequence length="331" mass="36634">MSTMGMKVGTKTWNDQSTEMVNPKEVQSLTDEQKQKIGSEDLSALLNRAADKNWVDNSKRVAGHGNEKMDKDAFFKLMLTQLKHQDPMNPLKNHEMAAQLAQFSSLEQMTNMNTTLGKIEARGSQPQDFQALNLIGKTVAGDSSRVVRTQFDKEHDFNFNLVQDAGDVSVKLFSAQGELVREFNMTNLKAGENKITWNGQNDKGAPQTAGEYFFQVDAKNNVGNRIPVRTEFKGTITGISFSSEGPVLQVGNQSIKMKDVSQITDSSAKQNDQNLKNSTSLDLKNTGDASQTNLTAEDTLSTVPRFSQKGNVMTDVAMAPELMEQLQKEIK</sequence>
<dbReference type="InterPro" id="IPR025963">
    <property type="entry name" value="FLgD_Tudor"/>
</dbReference>
<reference evidence="9 10" key="1">
    <citation type="journal article" date="2013" name="ISME J.">
        <title>By their genes ye shall know them: genomic signatures of predatory bacteria.</title>
        <authorList>
            <person name="Pasternak Z."/>
            <person name="Pietrokovski S."/>
            <person name="Rotem O."/>
            <person name="Gophna U."/>
            <person name="Lurie-Weinberger M.N."/>
            <person name="Jurkevitch E."/>
        </authorList>
    </citation>
    <scope>NUCLEOTIDE SEQUENCE [LARGE SCALE GENOMIC DNA]</scope>
    <source>
        <strain evidence="9 10">JSS</strain>
    </source>
</reference>
<feature type="region of interest" description="Disordered" evidence="6">
    <location>
        <begin position="265"/>
        <end position="289"/>
    </location>
</feature>
<evidence type="ECO:0000256" key="3">
    <source>
        <dbReference type="ARBA" id="ARBA00022795"/>
    </source>
</evidence>
<keyword evidence="10" id="KW-1185">Reference proteome</keyword>
<evidence type="ECO:0000256" key="6">
    <source>
        <dbReference type="SAM" id="MobiDB-lite"/>
    </source>
</evidence>
<evidence type="ECO:0000256" key="2">
    <source>
        <dbReference type="ARBA" id="ARBA00016013"/>
    </source>
</evidence>
<evidence type="ECO:0000259" key="7">
    <source>
        <dbReference type="Pfam" id="PF13860"/>
    </source>
</evidence>
<dbReference type="GO" id="GO:0044781">
    <property type="term" value="P:bacterial-type flagellum organization"/>
    <property type="evidence" value="ECO:0007669"/>
    <property type="project" value="UniProtKB-UniRule"/>
</dbReference>
<evidence type="ECO:0000256" key="1">
    <source>
        <dbReference type="ARBA" id="ARBA00010577"/>
    </source>
</evidence>
<evidence type="ECO:0000313" key="10">
    <source>
        <dbReference type="Proteomes" id="UP000012040"/>
    </source>
</evidence>